<sequence>MSQFDDRKKGQEAKFAFDAEKKFKAEARRNKLLGLWAAELLGHTGDAANEYAAEVVAADFESPGEEDVFRKVSSDLAAKGVSVDEAAIRAKMAQLAITANEQVAAEG</sequence>
<dbReference type="AlphaFoldDB" id="A0A0F5Q7A9"/>
<accession>A0A0F5Q7A9</accession>
<dbReference type="STRING" id="1293439.WH87_13745"/>
<evidence type="ECO:0008006" key="3">
    <source>
        <dbReference type="Google" id="ProtNLM"/>
    </source>
</evidence>
<dbReference type="RefSeq" id="WP_046138709.1">
    <property type="nucleotide sequence ID" value="NZ_LANJ01000020.1"/>
</dbReference>
<evidence type="ECO:0000313" key="1">
    <source>
        <dbReference type="EMBL" id="KKC36693.1"/>
    </source>
</evidence>
<dbReference type="Proteomes" id="UP000033411">
    <property type="component" value="Unassembled WGS sequence"/>
</dbReference>
<name>A0A0F5Q7A9_9HYPH</name>
<dbReference type="Pfam" id="PF07345">
    <property type="entry name" value="ATPaseInh_sub_z"/>
    <property type="match status" value="1"/>
</dbReference>
<dbReference type="PATRIC" id="fig|1293439.3.peg.2482"/>
<proteinExistence type="predicted"/>
<reference evidence="1 2" key="1">
    <citation type="submission" date="2015-03" db="EMBL/GenBank/DDBJ databases">
        <authorList>
            <person name="Lepp D."/>
            <person name="Hassan Y.I."/>
            <person name="Li X.-Z."/>
            <person name="Zhou T."/>
        </authorList>
    </citation>
    <scope>NUCLEOTIDE SEQUENCE [LARGE SCALE GENOMIC DNA]</scope>
    <source>
        <strain evidence="1 2">E84</strain>
    </source>
</reference>
<dbReference type="OrthoDB" id="9810387at2"/>
<dbReference type="InterPro" id="IPR038293">
    <property type="entry name" value="ATPase_inh_sub_z_sf"/>
</dbReference>
<keyword evidence="2" id="KW-1185">Reference proteome</keyword>
<organism evidence="1 2">
    <name type="scientific">Devosia epidermidihirudinis</name>
    <dbReference type="NCBI Taxonomy" id="1293439"/>
    <lineage>
        <taxon>Bacteria</taxon>
        <taxon>Pseudomonadati</taxon>
        <taxon>Pseudomonadota</taxon>
        <taxon>Alphaproteobacteria</taxon>
        <taxon>Hyphomicrobiales</taxon>
        <taxon>Devosiaceae</taxon>
        <taxon>Devosia</taxon>
    </lineage>
</organism>
<comment type="caution">
    <text evidence="1">The sequence shown here is derived from an EMBL/GenBank/DDBJ whole genome shotgun (WGS) entry which is preliminary data.</text>
</comment>
<evidence type="ECO:0000313" key="2">
    <source>
        <dbReference type="Proteomes" id="UP000033411"/>
    </source>
</evidence>
<protein>
    <recommendedName>
        <fullName evidence="3">Aldolase</fullName>
    </recommendedName>
</protein>
<dbReference type="EMBL" id="LANJ01000020">
    <property type="protein sequence ID" value="KKC36693.1"/>
    <property type="molecule type" value="Genomic_DNA"/>
</dbReference>
<dbReference type="PIRSF" id="PIRSF031780">
    <property type="entry name" value="UCP031780"/>
    <property type="match status" value="1"/>
</dbReference>
<dbReference type="Gene3D" id="1.10.790.20">
    <property type="entry name" value="Domain of unknown function DUF1476"/>
    <property type="match status" value="1"/>
</dbReference>
<dbReference type="InterPro" id="IPR009945">
    <property type="entry name" value="ATPase_inh_sub_z"/>
</dbReference>
<gene>
    <name evidence="1" type="ORF">WH87_13745</name>
</gene>